<dbReference type="PRINTS" id="PR00164">
    <property type="entry name" value="ABC2TRNSPORT"/>
</dbReference>
<dbReference type="EMBL" id="JADQTO010000010">
    <property type="protein sequence ID" value="MBG0564280.1"/>
    <property type="molecule type" value="Genomic_DNA"/>
</dbReference>
<dbReference type="AlphaFoldDB" id="A0A931CG46"/>
<proteinExistence type="inferred from homology"/>
<keyword evidence="6" id="KW-1003">Cell membrane</keyword>
<comment type="caution">
    <text evidence="8">The sequence shown here is derived from an EMBL/GenBank/DDBJ whole genome shotgun (WGS) entry which is preliminary data.</text>
</comment>
<evidence type="ECO:0000256" key="6">
    <source>
        <dbReference type="RuleBase" id="RU361157"/>
    </source>
</evidence>
<comment type="similarity">
    <text evidence="6">Belongs to the ABC-2 integral membrane protein family.</text>
</comment>
<sequence>MSSLVIVETRLSIREKVGPIWGVAFPLILLIILGNVPFMRETVESAGGLTVFEIYVPIIIMFNVAMLALIALPNTLAGYRENGVLRRLQTTPAGPARVLAAQLVANLAIAVVAVVLFLAVAWTVFGARLPDNVAGFTAAWLLVTAALLSIGLLITALAPGRGLATSIGTVLYFPMMFLAGLWVPISEMPPVLREISHASPLGAGARAFQDAYEGGFPGWQPVLILLAYAVVCSAASIRWFRWE</sequence>
<keyword evidence="9" id="KW-1185">Reference proteome</keyword>
<organism evidence="8 9">
    <name type="scientific">Actinoplanes aureus</name>
    <dbReference type="NCBI Taxonomy" id="2792083"/>
    <lineage>
        <taxon>Bacteria</taxon>
        <taxon>Bacillati</taxon>
        <taxon>Actinomycetota</taxon>
        <taxon>Actinomycetes</taxon>
        <taxon>Micromonosporales</taxon>
        <taxon>Micromonosporaceae</taxon>
        <taxon>Actinoplanes</taxon>
    </lineage>
</organism>
<reference evidence="8" key="1">
    <citation type="submission" date="2020-11" db="EMBL/GenBank/DDBJ databases">
        <title>Isolation and identification of active actinomycetes.</title>
        <authorList>
            <person name="Sun X."/>
        </authorList>
    </citation>
    <scope>NUCLEOTIDE SEQUENCE</scope>
    <source>
        <strain evidence="8">NEAU-A11</strain>
    </source>
</reference>
<dbReference type="Proteomes" id="UP000598146">
    <property type="component" value="Unassembled WGS sequence"/>
</dbReference>
<evidence type="ECO:0000313" key="9">
    <source>
        <dbReference type="Proteomes" id="UP000598146"/>
    </source>
</evidence>
<dbReference type="InterPro" id="IPR000412">
    <property type="entry name" value="ABC_2_transport"/>
</dbReference>
<comment type="subcellular location">
    <subcellularLocation>
        <location evidence="6">Cell membrane</location>
        <topology evidence="6">Multi-pass membrane protein</topology>
    </subcellularLocation>
    <subcellularLocation>
        <location evidence="1">Membrane</location>
        <topology evidence="1">Multi-pass membrane protein</topology>
    </subcellularLocation>
</comment>
<evidence type="ECO:0000256" key="2">
    <source>
        <dbReference type="ARBA" id="ARBA00022692"/>
    </source>
</evidence>
<keyword evidence="4 6" id="KW-0472">Membrane</keyword>
<dbReference type="InterPro" id="IPR013525">
    <property type="entry name" value="ABC2_TM"/>
</dbReference>
<dbReference type="PANTHER" id="PTHR43027:SF2">
    <property type="entry name" value="TRANSPORT PERMEASE PROTEIN"/>
    <property type="match status" value="1"/>
</dbReference>
<feature type="transmembrane region" description="Helical" evidence="6">
    <location>
        <begin position="54"/>
        <end position="77"/>
    </location>
</feature>
<feature type="transmembrane region" description="Helical" evidence="6">
    <location>
        <begin position="20"/>
        <end position="39"/>
    </location>
</feature>
<dbReference type="PANTHER" id="PTHR43027">
    <property type="entry name" value="DOXORUBICIN RESISTANCE ABC TRANSPORTER PERMEASE PROTEIN DRRC-RELATED"/>
    <property type="match status" value="1"/>
</dbReference>
<evidence type="ECO:0000259" key="7">
    <source>
        <dbReference type="PROSITE" id="PS51012"/>
    </source>
</evidence>
<name>A0A931CG46_9ACTN</name>
<dbReference type="PROSITE" id="PS51012">
    <property type="entry name" value="ABC_TM2"/>
    <property type="match status" value="1"/>
</dbReference>
<keyword evidence="5" id="KW-0046">Antibiotic resistance</keyword>
<feature type="transmembrane region" description="Helical" evidence="6">
    <location>
        <begin position="137"/>
        <end position="156"/>
    </location>
</feature>
<gene>
    <name evidence="8" type="ORF">I4J89_22795</name>
</gene>
<evidence type="ECO:0000313" key="8">
    <source>
        <dbReference type="EMBL" id="MBG0564280.1"/>
    </source>
</evidence>
<evidence type="ECO:0000256" key="5">
    <source>
        <dbReference type="ARBA" id="ARBA00023251"/>
    </source>
</evidence>
<dbReference type="GO" id="GO:0046677">
    <property type="term" value="P:response to antibiotic"/>
    <property type="evidence" value="ECO:0007669"/>
    <property type="project" value="UniProtKB-KW"/>
</dbReference>
<protein>
    <recommendedName>
        <fullName evidence="6">Transport permease protein</fullName>
    </recommendedName>
</protein>
<keyword evidence="6" id="KW-0813">Transport</keyword>
<dbReference type="GO" id="GO:0043190">
    <property type="term" value="C:ATP-binding cassette (ABC) transporter complex"/>
    <property type="evidence" value="ECO:0007669"/>
    <property type="project" value="InterPro"/>
</dbReference>
<evidence type="ECO:0000256" key="3">
    <source>
        <dbReference type="ARBA" id="ARBA00022989"/>
    </source>
</evidence>
<keyword evidence="3 6" id="KW-1133">Transmembrane helix</keyword>
<evidence type="ECO:0000256" key="1">
    <source>
        <dbReference type="ARBA" id="ARBA00004141"/>
    </source>
</evidence>
<dbReference type="Pfam" id="PF01061">
    <property type="entry name" value="ABC2_membrane"/>
    <property type="match status" value="1"/>
</dbReference>
<accession>A0A931CG46</accession>
<evidence type="ECO:0000256" key="4">
    <source>
        <dbReference type="ARBA" id="ARBA00023136"/>
    </source>
</evidence>
<feature type="transmembrane region" description="Helical" evidence="6">
    <location>
        <begin position="222"/>
        <end position="240"/>
    </location>
</feature>
<dbReference type="InterPro" id="IPR047817">
    <property type="entry name" value="ABC2_TM_bact-type"/>
</dbReference>
<feature type="transmembrane region" description="Helical" evidence="6">
    <location>
        <begin position="163"/>
        <end position="183"/>
    </location>
</feature>
<feature type="domain" description="ABC transmembrane type-2" evidence="7">
    <location>
        <begin position="17"/>
        <end position="243"/>
    </location>
</feature>
<keyword evidence="2 6" id="KW-0812">Transmembrane</keyword>
<dbReference type="GO" id="GO:0140359">
    <property type="term" value="F:ABC-type transporter activity"/>
    <property type="evidence" value="ECO:0007669"/>
    <property type="project" value="InterPro"/>
</dbReference>
<feature type="transmembrane region" description="Helical" evidence="6">
    <location>
        <begin position="98"/>
        <end position="125"/>
    </location>
</feature>
<dbReference type="RefSeq" id="WP_196416050.1">
    <property type="nucleotide sequence ID" value="NZ_JADQTO010000010.1"/>
</dbReference>
<dbReference type="PIRSF" id="PIRSF006648">
    <property type="entry name" value="DrrB"/>
    <property type="match status" value="1"/>
</dbReference>
<dbReference type="InterPro" id="IPR052902">
    <property type="entry name" value="ABC-2_transporter"/>
</dbReference>